<reference evidence="6" key="1">
    <citation type="journal article" date="2019" name="Int. J. Syst. Evol. Microbiol.">
        <title>The Global Catalogue of Microorganisms (GCM) 10K type strain sequencing project: providing services to taxonomists for standard genome sequencing and annotation.</title>
        <authorList>
            <consortium name="The Broad Institute Genomics Platform"/>
            <consortium name="The Broad Institute Genome Sequencing Center for Infectious Disease"/>
            <person name="Wu L."/>
            <person name="Ma J."/>
        </authorList>
    </citation>
    <scope>NUCLEOTIDE SEQUENCE [LARGE SCALE GENOMIC DNA]</scope>
    <source>
        <strain evidence="6">CCUG 56108</strain>
    </source>
</reference>
<feature type="short sequence motif" description="GXSXG" evidence="2">
    <location>
        <begin position="66"/>
        <end position="70"/>
    </location>
</feature>
<sequence>MAVEIDSAPLHQRPDFEIGLALAGAISAGSYTAGVVDFLFQALQAWEDSRKDDVPQHRVCIRTMAGASAGAITGALGIVALARGLRPVTLSDEETAVLQGTANTPFQSIRCVLPTLYETWVTRPCMVAAAGSKRKDLLGKDDVAPCGPDGKVLTPTKGAKPLLLRSVLNATLLDEIERAGLLHPESGPAAQPGPFPYLADTLNLIVTVTNLRGIPFDVAFGQGSYGMQTHGDRLHFAIGGVGTAVWPKTDGLWLAADKSLRLDAATLPGPGQGDISEEWRSYGNAAIASAAFPGGLAPRTVSTPFEQYEKRQYPYRLTNTGINAAFPSSVDLTGKYNFVAVDGGVVNNSPFDFVEHALWNPGETCKTGEDADRAVIMVAPFPEPPAFPPEGYPALEIVSIFRALFPALIDQARFRPSELGPAVNPNDRSRFMISPIRSLQNGPIERYPIACGLLGGFGGFLDEAFRAHDYQLGRRNCQRFLASVFGLPASSSVLMGSDGAVCQALSSRSDPYGKGAEEAMILPLCGNAAVEVGLPPWPKMSGSAFRTLSKRIAGRLDAIHRPFIAAQVQKSEIRWAASGLYRISRRRLLNFIELTILSDLVRRNQIVGWDLPVDLIAPVLAKQPGRTVDDVRLILACLVSPMYAGATKDEIVAMTSLEPCFVRQVLKTLTAVDEALPFRVIRRNADVYSLQMHAPLGFRSWPLIGGIIRYLWPQPYRYA</sequence>
<proteinExistence type="predicted"/>
<keyword evidence="3" id="KW-1133">Transmembrane helix</keyword>
<evidence type="ECO:0000256" key="2">
    <source>
        <dbReference type="PROSITE-ProRule" id="PRU01161"/>
    </source>
</evidence>
<keyword evidence="3" id="KW-0812">Transmembrane</keyword>
<keyword evidence="2" id="KW-0378">Hydrolase</keyword>
<comment type="caution">
    <text evidence="2">Lacks conserved residue(s) required for the propagation of feature annotation.</text>
</comment>
<feature type="short sequence motif" description="DGA/G" evidence="2">
    <location>
        <begin position="342"/>
        <end position="344"/>
    </location>
</feature>
<gene>
    <name evidence="5" type="ORF">ACFQ4G_19745</name>
</gene>
<organism evidence="5 6">
    <name type="scientific">Methylobacterium marchantiae</name>
    <dbReference type="NCBI Taxonomy" id="600331"/>
    <lineage>
        <taxon>Bacteria</taxon>
        <taxon>Pseudomonadati</taxon>
        <taxon>Pseudomonadota</taxon>
        <taxon>Alphaproteobacteria</taxon>
        <taxon>Hyphomicrobiales</taxon>
        <taxon>Methylobacteriaceae</taxon>
        <taxon>Methylobacterium</taxon>
    </lineage>
</organism>
<feature type="transmembrane region" description="Helical" evidence="3">
    <location>
        <begin position="20"/>
        <end position="40"/>
    </location>
</feature>
<evidence type="ECO:0000256" key="1">
    <source>
        <dbReference type="ARBA" id="ARBA00023098"/>
    </source>
</evidence>
<feature type="domain" description="PNPLA" evidence="4">
    <location>
        <begin position="20"/>
        <end position="355"/>
    </location>
</feature>
<evidence type="ECO:0000313" key="6">
    <source>
        <dbReference type="Proteomes" id="UP001597176"/>
    </source>
</evidence>
<keyword evidence="2" id="KW-0442">Lipid degradation</keyword>
<comment type="caution">
    <text evidence="5">The sequence shown here is derived from an EMBL/GenBank/DDBJ whole genome shotgun (WGS) entry which is preliminary data.</text>
</comment>
<name>A0ABW3X2U7_9HYPH</name>
<feature type="transmembrane region" description="Helical" evidence="3">
    <location>
        <begin position="61"/>
        <end position="82"/>
    </location>
</feature>
<evidence type="ECO:0000259" key="4">
    <source>
        <dbReference type="PROSITE" id="PS51635"/>
    </source>
</evidence>
<dbReference type="InterPro" id="IPR016035">
    <property type="entry name" value="Acyl_Trfase/lysoPLipase"/>
</dbReference>
<dbReference type="RefSeq" id="WP_238207642.1">
    <property type="nucleotide sequence ID" value="NZ_JBHTND010000039.1"/>
</dbReference>
<feature type="active site" description="Nucleophile" evidence="2">
    <location>
        <position position="68"/>
    </location>
</feature>
<accession>A0ABW3X2U7</accession>
<evidence type="ECO:0000313" key="5">
    <source>
        <dbReference type="EMBL" id="MFD1303803.1"/>
    </source>
</evidence>
<keyword evidence="6" id="KW-1185">Reference proteome</keyword>
<protein>
    <submittedName>
        <fullName evidence="5">Patatin-like phospholipase family protein</fullName>
    </submittedName>
</protein>
<dbReference type="InterPro" id="IPR002641">
    <property type="entry name" value="PNPLA_dom"/>
</dbReference>
<dbReference type="Proteomes" id="UP001597176">
    <property type="component" value="Unassembled WGS sequence"/>
</dbReference>
<dbReference type="EMBL" id="JBHTND010000039">
    <property type="protein sequence ID" value="MFD1303803.1"/>
    <property type="molecule type" value="Genomic_DNA"/>
</dbReference>
<keyword evidence="1 2" id="KW-0443">Lipid metabolism</keyword>
<evidence type="ECO:0000256" key="3">
    <source>
        <dbReference type="SAM" id="Phobius"/>
    </source>
</evidence>
<keyword evidence="3" id="KW-0472">Membrane</keyword>
<dbReference type="SUPFAM" id="SSF52151">
    <property type="entry name" value="FabD/lysophospholipase-like"/>
    <property type="match status" value="1"/>
</dbReference>
<feature type="active site" description="Proton acceptor" evidence="2">
    <location>
        <position position="342"/>
    </location>
</feature>
<dbReference type="PROSITE" id="PS51635">
    <property type="entry name" value="PNPLA"/>
    <property type="match status" value="1"/>
</dbReference>